<name>A0AAJ6HP55_9ACTN</name>
<evidence type="ECO:0000313" key="3">
    <source>
        <dbReference type="EMBL" id="WLS43647.1"/>
    </source>
</evidence>
<dbReference type="InterPro" id="IPR036388">
    <property type="entry name" value="WH-like_DNA-bd_sf"/>
</dbReference>
<reference evidence="3 4" key="1">
    <citation type="submission" date="2023-07" db="EMBL/GenBank/DDBJ databases">
        <title>Micromonospora profundi TRM 95458 converts glycerol to a new osmotic compound.</title>
        <authorList>
            <person name="Lu D."/>
        </authorList>
    </citation>
    <scope>NUCLEOTIDE SEQUENCE [LARGE SCALE GENOMIC DNA]</scope>
    <source>
        <strain evidence="3 4">TRM95458</strain>
    </source>
</reference>
<dbReference type="Proteomes" id="UP001235874">
    <property type="component" value="Chromosome"/>
</dbReference>
<dbReference type="KEGG" id="mprn:Q3V37_19815"/>
<evidence type="ECO:0000256" key="1">
    <source>
        <dbReference type="SAM" id="MobiDB-lite"/>
    </source>
</evidence>
<feature type="domain" description="HTH arsR-type" evidence="2">
    <location>
        <begin position="16"/>
        <end position="111"/>
    </location>
</feature>
<dbReference type="RefSeq" id="WP_306271121.1">
    <property type="nucleotide sequence ID" value="NZ_CP130472.1"/>
</dbReference>
<dbReference type="InterPro" id="IPR011991">
    <property type="entry name" value="ArsR-like_HTH"/>
</dbReference>
<proteinExistence type="predicted"/>
<keyword evidence="4" id="KW-1185">Reference proteome</keyword>
<dbReference type="AlphaFoldDB" id="A0AAJ6HP55"/>
<dbReference type="SUPFAM" id="SSF46785">
    <property type="entry name" value="Winged helix' DNA-binding domain"/>
    <property type="match status" value="1"/>
</dbReference>
<evidence type="ECO:0000259" key="2">
    <source>
        <dbReference type="SMART" id="SM00418"/>
    </source>
</evidence>
<dbReference type="SMART" id="SM00418">
    <property type="entry name" value="HTH_ARSR"/>
    <property type="match status" value="1"/>
</dbReference>
<dbReference type="InterPro" id="IPR036390">
    <property type="entry name" value="WH_DNA-bd_sf"/>
</dbReference>
<evidence type="ECO:0000313" key="4">
    <source>
        <dbReference type="Proteomes" id="UP001235874"/>
    </source>
</evidence>
<organism evidence="3 4">
    <name type="scientific">Micromonospora profundi</name>
    <dbReference type="NCBI Taxonomy" id="1420889"/>
    <lineage>
        <taxon>Bacteria</taxon>
        <taxon>Bacillati</taxon>
        <taxon>Actinomycetota</taxon>
        <taxon>Actinomycetes</taxon>
        <taxon>Micromonosporales</taxon>
        <taxon>Micromonosporaceae</taxon>
        <taxon>Micromonospora</taxon>
    </lineage>
</organism>
<feature type="region of interest" description="Disordered" evidence="1">
    <location>
        <begin position="194"/>
        <end position="235"/>
    </location>
</feature>
<dbReference type="CDD" id="cd00090">
    <property type="entry name" value="HTH_ARSR"/>
    <property type="match status" value="1"/>
</dbReference>
<dbReference type="InterPro" id="IPR001845">
    <property type="entry name" value="HTH_ArsR_DNA-bd_dom"/>
</dbReference>
<dbReference type="GO" id="GO:0003700">
    <property type="term" value="F:DNA-binding transcription factor activity"/>
    <property type="evidence" value="ECO:0007669"/>
    <property type="project" value="InterPro"/>
</dbReference>
<sequence length="235" mass="25206">MSLKNPYGDFEITEPQALRALAHPVRLAILDRLQRHGPATATGLSPHVGATPSVVSWHLRHLATFGLVTDAQAVPGAASRRERWWQAAARGFRFALPDDAEGQAAGRQLRGEMFARAAEAPQQWLLHDEPRLDDAWRGVAGLADTQFVATVEELRHLEEAIEELLAPYVRRKDDDTQPAGAQLVRMLRYLLPEPGALPSEPGTAHGESGAAHGQSGTAHGEPAAVQGEPGGPAAS</sequence>
<dbReference type="EMBL" id="CP130472">
    <property type="protein sequence ID" value="WLS43647.1"/>
    <property type="molecule type" value="Genomic_DNA"/>
</dbReference>
<accession>A0AAJ6HP55</accession>
<dbReference type="Gene3D" id="1.10.10.10">
    <property type="entry name" value="Winged helix-like DNA-binding domain superfamily/Winged helix DNA-binding domain"/>
    <property type="match status" value="1"/>
</dbReference>
<dbReference type="Pfam" id="PF12840">
    <property type="entry name" value="HTH_20"/>
    <property type="match status" value="1"/>
</dbReference>
<protein>
    <submittedName>
        <fullName evidence="3">Helix-turn-helix domain-containing protein</fullName>
    </submittedName>
</protein>
<gene>
    <name evidence="3" type="ORF">Q3V37_19815</name>
</gene>